<evidence type="ECO:0000259" key="1">
    <source>
        <dbReference type="PROSITE" id="PS51704"/>
    </source>
</evidence>
<dbReference type="InterPro" id="IPR017946">
    <property type="entry name" value="PLC-like_Pdiesterase_TIM-brl"/>
</dbReference>
<dbReference type="RefSeq" id="WP_088856012.1">
    <property type="nucleotide sequence ID" value="NZ_CP015103.1"/>
</dbReference>
<dbReference type="PROSITE" id="PS50007">
    <property type="entry name" value="PIPLC_X_DOMAIN"/>
    <property type="match status" value="1"/>
</dbReference>
<evidence type="ECO:0000313" key="2">
    <source>
        <dbReference type="EMBL" id="ASJ08776.1"/>
    </source>
</evidence>
<dbReference type="GO" id="GO:0006629">
    <property type="term" value="P:lipid metabolic process"/>
    <property type="evidence" value="ECO:0007669"/>
    <property type="project" value="InterPro"/>
</dbReference>
<reference evidence="2 3" key="1">
    <citation type="submission" date="2016-04" db="EMBL/GenBank/DDBJ databases">
        <title>Complete genome sequence of Thermococcus siculi type strain RG-20.</title>
        <authorList>
            <person name="Oger P.M."/>
        </authorList>
    </citation>
    <scope>NUCLEOTIDE SEQUENCE [LARGE SCALE GENOMIC DNA]</scope>
    <source>
        <strain evidence="2 3">RG-20</strain>
    </source>
</reference>
<dbReference type="PROSITE" id="PS51704">
    <property type="entry name" value="GP_PDE"/>
    <property type="match status" value="1"/>
</dbReference>
<organism evidence="2 3">
    <name type="scientific">Thermococcus siculi</name>
    <dbReference type="NCBI Taxonomy" id="72803"/>
    <lineage>
        <taxon>Archaea</taxon>
        <taxon>Methanobacteriati</taxon>
        <taxon>Methanobacteriota</taxon>
        <taxon>Thermococci</taxon>
        <taxon>Thermococcales</taxon>
        <taxon>Thermococcaceae</taxon>
        <taxon>Thermococcus</taxon>
    </lineage>
</organism>
<dbReference type="AlphaFoldDB" id="A0A2Z2MSM1"/>
<evidence type="ECO:0000313" key="3">
    <source>
        <dbReference type="Proteomes" id="UP000250125"/>
    </source>
</evidence>
<dbReference type="CDD" id="cd08568">
    <property type="entry name" value="GDPD_TmGDE_like"/>
    <property type="match status" value="1"/>
</dbReference>
<proteinExistence type="predicted"/>
<dbReference type="PANTHER" id="PTHR46211:SF14">
    <property type="entry name" value="GLYCEROPHOSPHODIESTER PHOSPHODIESTERASE"/>
    <property type="match status" value="1"/>
</dbReference>
<name>A0A2Z2MSM1_9EURY</name>
<feature type="domain" description="GP-PDE" evidence="1">
    <location>
        <begin position="9"/>
        <end position="244"/>
    </location>
</feature>
<dbReference type="GO" id="GO:0008081">
    <property type="term" value="F:phosphoric diester hydrolase activity"/>
    <property type="evidence" value="ECO:0007669"/>
    <property type="project" value="InterPro"/>
</dbReference>
<dbReference type="EMBL" id="CP015103">
    <property type="protein sequence ID" value="ASJ08776.1"/>
    <property type="molecule type" value="Genomic_DNA"/>
</dbReference>
<accession>A0A2Z2MSM1</accession>
<protein>
    <submittedName>
        <fullName evidence="2">Glycerophosphodiester phosphodiesterase</fullName>
    </submittedName>
</protein>
<dbReference type="InterPro" id="IPR030395">
    <property type="entry name" value="GP_PDE_dom"/>
</dbReference>
<dbReference type="GeneID" id="33317746"/>
<dbReference type="SUPFAM" id="SSF51695">
    <property type="entry name" value="PLC-like phosphodiesterases"/>
    <property type="match status" value="1"/>
</dbReference>
<dbReference type="Gene3D" id="3.20.20.190">
    <property type="entry name" value="Phosphatidylinositol (PI) phosphodiesterase"/>
    <property type="match status" value="1"/>
</dbReference>
<dbReference type="OrthoDB" id="19020at2157"/>
<keyword evidence="3" id="KW-1185">Reference proteome</keyword>
<gene>
    <name evidence="2" type="ORF">A3L11_05870</name>
</gene>
<dbReference type="Pfam" id="PF03009">
    <property type="entry name" value="GDPD"/>
    <property type="match status" value="1"/>
</dbReference>
<dbReference type="Proteomes" id="UP000250125">
    <property type="component" value="Chromosome"/>
</dbReference>
<dbReference type="KEGG" id="tsl:A3L11_05870"/>
<dbReference type="PANTHER" id="PTHR46211">
    <property type="entry name" value="GLYCEROPHOSPHORYL DIESTER PHOSPHODIESTERASE"/>
    <property type="match status" value="1"/>
</dbReference>
<sequence length="250" mass="27855">MGGWESSRVLVLGHRGYSAKYPENTILAFKKAIEAGADGVELDVWLTKDGEVVVIHDETVDRTSNGNGKVKEMTLEELKSLDFGKGEKIPTLEEVFEALPEDAIINVELKDVDAVKKAAEIVKSHNPSRVIVSSFLIDALREYRKYDRETRMGLLIDREEVLSQLPALIGEISLWSINPPIDAMAILGVEKTVGAFQMARAAGLKIVLWSLNEELYYANDNLVRLGGLFDVLIVNDVERMIGYLRKLGLR</sequence>